<dbReference type="PANTHER" id="PTHR31511">
    <property type="entry name" value="PROTEIN CBG23764"/>
    <property type="match status" value="1"/>
</dbReference>
<proteinExistence type="predicted"/>
<feature type="coiled-coil region" evidence="1">
    <location>
        <begin position="219"/>
        <end position="246"/>
    </location>
</feature>
<dbReference type="Proteomes" id="UP001227828">
    <property type="component" value="Segment"/>
</dbReference>
<protein>
    <submittedName>
        <fullName evidence="2">PolB</fullName>
    </submittedName>
</protein>
<keyword evidence="1" id="KW-0175">Coiled coil</keyword>
<sequence length="1234" mass="143160">MDCNLSLIENMVERRQKDEMRERKNVVFCPQCSRKFYDEREGWNKFKKVRAAGGDIKYVKKTCRQLMDEHLERGCKDARKKCQYPAQGYNRMNMTVKETCKDFVPFSVYYDFETILETVYDNSNSPTSKIQNHKPSIVSMGRACHVNSDYSQPPVVYSSPEPAKVVEALIKYLYETLAFMDCAAWFNMSLTDKERKEYRALHPIDDNTLCHICGSHEEKEFYEETADFYETKVDLAQEALKELDQKQVTIRGECEEELNHIFNEYKSLFTTSKTQLKEYIANGTFKGKTMPSGQPMEDVAKAWITKGGRVRVHMVNTTEEVITFRTMVHKDSIFGANKFVLDHDHFKTENRIRGWAHNECNLHYHFKNANIPVIAHNAKKYDVKFVMSYIKHIKETPFEMYREGLNKVLEFYKDKNENYYNLLHLVDVIDAGEGDKDGSVAGGEIHKALTKTFSGRFQITHKKEPGSYKVAFTNDYHTSMSTIAQSSETMLTLKIGPFQFLDSIAYIAGSLESIVKSYDESIFHFTKYIRDNSPFPLVDKNQIGKLKMPFSSFTCFDKLLTTDLPYTDRNEAYRKVQLGKKISDEDIDFFETSFKKARVSNLVFMEEYCRQDVAMLMDWFEQFREETHQELGLDPLHRITLPGFSWLAWKNMMKGKEIHLVHSPDLDQMYRVFGGISCVNAYYRDVNNKYAPGFDSSRPSNFIEYVDANNLYGDAMRRKLPVRNFRFLTEEEIRTFNVFDHPDEGDHHYQIRFVVDREIPPYVQRENNDYPLIVSHTATPDTYLSPMNKETKSGLPAKTAKLVGLFDPDLIGEHELDFRLYKKIVEAGYPTKIKAVVKSEQEALIKDYVDMCTSNKAKAKTESLKNLWKLLVNAIYGKTVENIENRSRFEIADDTVKNKSLISYIDKGTVKNHQRVNPDLSIVSIRSRSYKYSSPRHLGATILNLSKLIMIEHLQYLRTMYGKENVDLLATDTDSLIIDIKTDDFFNDILTKYVVLQDGTKSFLKDKFDFCKYKTIAHNSEYADKINKIVGTFDKAHENALGRIKDELKGNIDTTFYGVRSKCYYIRYINPITGEVGDKGACKGLQGSLFGRDNKKNQAEDEGVVAEREMAEVIFTHAGLLENLDKGTPRGWNISEEILSGLVDKELKGDYSVKLNKFESRKMEMFTVTTTKRILSRYNDKRWDSPCGTRSRPIGYYFTQLENEIMIGSEKMQEKLREKRVLRKTFIVMLKDKE</sequence>
<evidence type="ECO:0000313" key="3">
    <source>
        <dbReference type="Proteomes" id="UP001227828"/>
    </source>
</evidence>
<dbReference type="InterPro" id="IPR043502">
    <property type="entry name" value="DNA/RNA_pol_sf"/>
</dbReference>
<name>A0A7D4VG09_9VIRU</name>
<evidence type="ECO:0000256" key="1">
    <source>
        <dbReference type="SAM" id="Coils"/>
    </source>
</evidence>
<dbReference type="PANTHER" id="PTHR31511:SF12">
    <property type="entry name" value="RHO TERMINATION FACTOR N-TERMINAL DOMAIN-CONTAINING PROTEIN"/>
    <property type="match status" value="1"/>
</dbReference>
<dbReference type="SUPFAM" id="SSF56672">
    <property type="entry name" value="DNA/RNA polymerases"/>
    <property type="match status" value="1"/>
</dbReference>
<dbReference type="EMBL" id="MT496849">
    <property type="protein sequence ID" value="QKS69584.1"/>
    <property type="molecule type" value="Genomic_DNA"/>
</dbReference>
<reference evidence="2" key="1">
    <citation type="journal article" date="2021" name="Virus Evol.">
        <title>The discovery, distribution and diversity of DNA viruses associated with Drosophila melanogaster in Europe.</title>
        <authorList>
            <person name="Wallace M.A."/>
            <person name="Coffman K.A."/>
            <person name="Gilbert C."/>
            <person name="Ravindran S."/>
            <person name="Albery G.F."/>
            <person name="Abbott J."/>
            <person name="Argyridou E."/>
            <person name="Bellosta P."/>
            <person name="Betancourt A.J."/>
            <person name="Colinet H."/>
            <person name="Eric K."/>
            <person name="Glaser-Schmitt A."/>
            <person name="Grath S."/>
            <person name="Jelic M."/>
            <person name="Kankare M."/>
            <person name="Kozeretska I."/>
            <person name="Loeschcke V."/>
            <person name="Montchamp-Moreau C."/>
            <person name="Ometto L."/>
            <person name="Onder B.S."/>
            <person name="Orengo D.J."/>
            <person name="Parsch J."/>
            <person name="Pascual M."/>
            <person name="Patenkovic A."/>
            <person name="Puerma E."/>
            <person name="Ritchie M.G."/>
            <person name="Rota-Stabelli O."/>
            <person name="Schou M.F."/>
            <person name="Serga S.V."/>
            <person name="Stamenkovic-Radak M."/>
            <person name="Tanaskovic M."/>
            <person name="Veselinovic M.S."/>
            <person name="Vieira J."/>
            <person name="Vieira C.P."/>
            <person name="Kapun M."/>
            <person name="Flatt T."/>
            <person name="Gonzalez J."/>
            <person name="Staubach F."/>
            <person name="Obbard D.J."/>
        </authorList>
    </citation>
    <scope>NUCLEOTIDE SEQUENCE</scope>
    <source>
        <strain evidence="2">AV-3/DK/Kar/16/4/Pool</strain>
    </source>
</reference>
<organism evidence="2 3">
    <name type="scientific">Drosophila-associated adintovirus 3</name>
    <dbReference type="NCBI Taxonomy" id="2744818"/>
    <lineage>
        <taxon>Viruses</taxon>
        <taxon>Varidnaviria</taxon>
        <taxon>Bamfordvirae</taxon>
        <taxon>Preplasmiviricota</taxon>
        <taxon>Polisuviricotina</taxon>
        <taxon>Polintoviricetes</taxon>
        <taxon>Orthopolintovirales</taxon>
        <taxon>Adintoviridae</taxon>
    </lineage>
</organism>
<evidence type="ECO:0000313" key="2">
    <source>
        <dbReference type="EMBL" id="QKS69584.1"/>
    </source>
</evidence>
<accession>A0A7D4VG09</accession>